<gene>
    <name evidence="1" type="ordered locus">Oter_1309</name>
</gene>
<protein>
    <submittedName>
        <fullName evidence="1">Amino acid-binding ACT domain protein</fullName>
    </submittedName>
</protein>
<dbReference type="eggNOG" id="COG4747">
    <property type="taxonomic scope" value="Bacteria"/>
</dbReference>
<dbReference type="Gene3D" id="3.30.2130.10">
    <property type="entry name" value="VC0802-like"/>
    <property type="match status" value="1"/>
</dbReference>
<accession>B1ZRA7</accession>
<dbReference type="OrthoDB" id="9790662at2"/>
<dbReference type="RefSeq" id="WP_012374132.1">
    <property type="nucleotide sequence ID" value="NC_010571.1"/>
</dbReference>
<evidence type="ECO:0000313" key="2">
    <source>
        <dbReference type="Proteomes" id="UP000007013"/>
    </source>
</evidence>
<dbReference type="AlphaFoldDB" id="B1ZRA7"/>
<organism evidence="1 2">
    <name type="scientific">Opitutus terrae (strain DSM 11246 / JCM 15787 / PB90-1)</name>
    <dbReference type="NCBI Taxonomy" id="452637"/>
    <lineage>
        <taxon>Bacteria</taxon>
        <taxon>Pseudomonadati</taxon>
        <taxon>Verrucomicrobiota</taxon>
        <taxon>Opitutia</taxon>
        <taxon>Opitutales</taxon>
        <taxon>Opitutaceae</taxon>
        <taxon>Opitutus</taxon>
    </lineage>
</organism>
<dbReference type="SUPFAM" id="SSF55021">
    <property type="entry name" value="ACT-like"/>
    <property type="match status" value="2"/>
</dbReference>
<proteinExistence type="predicted"/>
<dbReference type="HOGENOM" id="CLU_136684_0_0_0"/>
<reference evidence="1 2" key="1">
    <citation type="journal article" date="2011" name="J. Bacteriol.">
        <title>Genome sequence of the verrucomicrobium Opitutus terrae PB90-1, an abundant inhabitant of rice paddy soil ecosystems.</title>
        <authorList>
            <person name="van Passel M.W."/>
            <person name="Kant R."/>
            <person name="Palva A."/>
            <person name="Copeland A."/>
            <person name="Lucas S."/>
            <person name="Lapidus A."/>
            <person name="Glavina del Rio T."/>
            <person name="Pitluck S."/>
            <person name="Goltsman E."/>
            <person name="Clum A."/>
            <person name="Sun H."/>
            <person name="Schmutz J."/>
            <person name="Larimer F.W."/>
            <person name="Land M.L."/>
            <person name="Hauser L."/>
            <person name="Kyrpides N."/>
            <person name="Mikhailova N."/>
            <person name="Richardson P.P."/>
            <person name="Janssen P.H."/>
            <person name="de Vos W.M."/>
            <person name="Smidt H."/>
        </authorList>
    </citation>
    <scope>NUCLEOTIDE SEQUENCE [LARGE SCALE GENOMIC DNA]</scope>
    <source>
        <strain evidence="2">DSM 11246 / JCM 15787 / PB90-1</strain>
    </source>
</reference>
<dbReference type="KEGG" id="ote:Oter_1309"/>
<keyword evidence="2" id="KW-1185">Reference proteome</keyword>
<evidence type="ECO:0000313" key="1">
    <source>
        <dbReference type="EMBL" id="ACB74594.1"/>
    </source>
</evidence>
<dbReference type="STRING" id="452637.Oter_1309"/>
<dbReference type="EMBL" id="CP001032">
    <property type="protein sequence ID" value="ACB74594.1"/>
    <property type="molecule type" value="Genomic_DNA"/>
</dbReference>
<sequence length="142" mass="15111">MKDLTLLLPNRPGALAEMGEALGRAGVSLEGGGVFVVNGEGVAHFLVADGERARSALAAAGLRVMAVKDVLVQRLRQDQPGQLGKFTRRLADAGINIEVQYSDHAHQLVLVVDDMKKARAVSDAWMQEMFGSATLSESTSLP</sequence>
<dbReference type="PANTHER" id="PTHR40099:SF1">
    <property type="entry name" value="ACETOLACTATE SYNTHASE, SMALL SUBUNIT"/>
    <property type="match status" value="1"/>
</dbReference>
<dbReference type="InterPro" id="IPR045865">
    <property type="entry name" value="ACT-like_dom_sf"/>
</dbReference>
<dbReference type="PANTHER" id="PTHR40099">
    <property type="entry name" value="ACETOLACTATE SYNTHASE, SMALL SUBUNIT"/>
    <property type="match status" value="1"/>
</dbReference>
<dbReference type="Proteomes" id="UP000007013">
    <property type="component" value="Chromosome"/>
</dbReference>
<name>B1ZRA7_OPITP</name>